<feature type="compositionally biased region" description="Basic and acidic residues" evidence="1">
    <location>
        <begin position="233"/>
        <end position="243"/>
    </location>
</feature>
<dbReference type="InterPro" id="IPR029033">
    <property type="entry name" value="His_PPase_superfam"/>
</dbReference>
<dbReference type="CDD" id="cd07067">
    <property type="entry name" value="HP_PGM_like"/>
    <property type="match status" value="1"/>
</dbReference>
<protein>
    <recommendedName>
        <fullName evidence="4">Phosphoglycerate mutase family protein</fullName>
    </recommendedName>
</protein>
<evidence type="ECO:0000313" key="2">
    <source>
        <dbReference type="EMBL" id="CZR58477.1"/>
    </source>
</evidence>
<dbReference type="Proteomes" id="UP000184330">
    <property type="component" value="Unassembled WGS sequence"/>
</dbReference>
<organism evidence="2 3">
    <name type="scientific">Phialocephala subalpina</name>
    <dbReference type="NCBI Taxonomy" id="576137"/>
    <lineage>
        <taxon>Eukaryota</taxon>
        <taxon>Fungi</taxon>
        <taxon>Dikarya</taxon>
        <taxon>Ascomycota</taxon>
        <taxon>Pezizomycotina</taxon>
        <taxon>Leotiomycetes</taxon>
        <taxon>Helotiales</taxon>
        <taxon>Mollisiaceae</taxon>
        <taxon>Phialocephala</taxon>
        <taxon>Phialocephala fortinii species complex</taxon>
    </lineage>
</organism>
<dbReference type="InterPro" id="IPR050275">
    <property type="entry name" value="PGM_Phosphatase"/>
</dbReference>
<dbReference type="InterPro" id="IPR013078">
    <property type="entry name" value="His_Pase_superF_clade-1"/>
</dbReference>
<feature type="region of interest" description="Disordered" evidence="1">
    <location>
        <begin position="221"/>
        <end position="243"/>
    </location>
</feature>
<dbReference type="SMART" id="SM00855">
    <property type="entry name" value="PGAM"/>
    <property type="match status" value="1"/>
</dbReference>
<evidence type="ECO:0000256" key="1">
    <source>
        <dbReference type="SAM" id="MobiDB-lite"/>
    </source>
</evidence>
<name>A0A1L7X0D8_9HELO</name>
<dbReference type="AlphaFoldDB" id="A0A1L7X0D8"/>
<evidence type="ECO:0000313" key="3">
    <source>
        <dbReference type="Proteomes" id="UP000184330"/>
    </source>
</evidence>
<keyword evidence="3" id="KW-1185">Reference proteome</keyword>
<proteinExistence type="predicted"/>
<evidence type="ECO:0008006" key="4">
    <source>
        <dbReference type="Google" id="ProtNLM"/>
    </source>
</evidence>
<sequence>MDKRIYLVRHAQGEHNIAGPNSLYVPDAILTPHGHTQCQHLQEAFPNHASIEIVLSSPLRRAIQTAVHSFTPAILRPEVKLLLVPLAQEISAKPCDVGHEREDLEKEMKRLLSNEGQELGFDAERIDYSILEEGWSSKKGLYEDSLQAVEARAAELRKWLWRRPEKEIVLVTHGAFLHYLTEDWDNFVESHGTAYKNCEFRCFSFTEDSHEKEAHLFQVGKTGSGATKPRGSHARDITGVEPN</sequence>
<dbReference type="Pfam" id="PF00300">
    <property type="entry name" value="His_Phos_1"/>
    <property type="match status" value="1"/>
</dbReference>
<dbReference type="PANTHER" id="PTHR48100:SF54">
    <property type="entry name" value="PHOSPHATASE SPAC5H10.03-RELATED"/>
    <property type="match status" value="1"/>
</dbReference>
<dbReference type="Gene3D" id="3.40.50.1240">
    <property type="entry name" value="Phosphoglycerate mutase-like"/>
    <property type="match status" value="1"/>
</dbReference>
<dbReference type="OrthoDB" id="496981at2759"/>
<dbReference type="GO" id="GO:0016791">
    <property type="term" value="F:phosphatase activity"/>
    <property type="evidence" value="ECO:0007669"/>
    <property type="project" value="TreeGrafter"/>
</dbReference>
<dbReference type="SUPFAM" id="SSF53254">
    <property type="entry name" value="Phosphoglycerate mutase-like"/>
    <property type="match status" value="1"/>
</dbReference>
<reference evidence="2 3" key="1">
    <citation type="submission" date="2016-03" db="EMBL/GenBank/DDBJ databases">
        <authorList>
            <person name="Ploux O."/>
        </authorList>
    </citation>
    <scope>NUCLEOTIDE SEQUENCE [LARGE SCALE GENOMIC DNA]</scope>
    <source>
        <strain evidence="2 3">UAMH 11012</strain>
    </source>
</reference>
<dbReference type="GO" id="GO:0005737">
    <property type="term" value="C:cytoplasm"/>
    <property type="evidence" value="ECO:0007669"/>
    <property type="project" value="TreeGrafter"/>
</dbReference>
<accession>A0A1L7X0D8</accession>
<gene>
    <name evidence="2" type="ORF">PAC_08369</name>
</gene>
<dbReference type="EMBL" id="FJOG01000012">
    <property type="protein sequence ID" value="CZR58477.1"/>
    <property type="molecule type" value="Genomic_DNA"/>
</dbReference>
<dbReference type="PANTHER" id="PTHR48100">
    <property type="entry name" value="BROAD-SPECIFICITY PHOSPHATASE YOR283W-RELATED"/>
    <property type="match status" value="1"/>
</dbReference>